<protein>
    <submittedName>
        <fullName evidence="1">Uncharacterized protein</fullName>
    </submittedName>
</protein>
<comment type="caution">
    <text evidence="1">The sequence shown here is derived from an EMBL/GenBank/DDBJ whole genome shotgun (WGS) entry which is preliminary data.</text>
</comment>
<evidence type="ECO:0000313" key="1">
    <source>
        <dbReference type="EMBL" id="EEJ59366.1"/>
    </source>
</evidence>
<dbReference type="Proteomes" id="UP000003491">
    <property type="component" value="Unassembled WGS sequence"/>
</dbReference>
<evidence type="ECO:0000313" key="2">
    <source>
        <dbReference type="Proteomes" id="UP000003491"/>
    </source>
</evidence>
<dbReference type="EMBL" id="ACGR01000041">
    <property type="protein sequence ID" value="EEJ59366.1"/>
    <property type="molecule type" value="Genomic_DNA"/>
</dbReference>
<dbReference type="AlphaFoldDB" id="C2E6Z8"/>
<proteinExistence type="predicted"/>
<gene>
    <name evidence="1" type="ORF">HMPREF0528_1522</name>
</gene>
<dbReference type="RefSeq" id="WP_004895218.1">
    <property type="nucleotide sequence ID" value="NZ_AZCY01000001.1"/>
</dbReference>
<reference evidence="1 2" key="1">
    <citation type="submission" date="2009-01" db="EMBL/GenBank/DDBJ databases">
        <authorList>
            <person name="Qin X."/>
            <person name="Bachman B."/>
            <person name="Battles P."/>
            <person name="Bell A."/>
            <person name="Bess C."/>
            <person name="Bickham C."/>
            <person name="Chaboub L."/>
            <person name="Chen D."/>
            <person name="Coyle M."/>
            <person name="Deiros D.R."/>
            <person name="Dinh H."/>
            <person name="Forbes L."/>
            <person name="Fowler G."/>
            <person name="Francisco L."/>
            <person name="Fu Q."/>
            <person name="Gubbala S."/>
            <person name="Hale W."/>
            <person name="Han Y."/>
            <person name="Hemphill L."/>
            <person name="Highlander S.K."/>
            <person name="Hirani K."/>
            <person name="Hogues M."/>
            <person name="Jackson L."/>
            <person name="Jakkamsetti A."/>
            <person name="Javaid M."/>
            <person name="Jiang H."/>
            <person name="Korchina V."/>
            <person name="Kovar C."/>
            <person name="Lara F."/>
            <person name="Lee S."/>
            <person name="Mata R."/>
            <person name="Mathew T."/>
            <person name="Moen C."/>
            <person name="Morales K."/>
            <person name="Munidasa M."/>
            <person name="Nazareth L."/>
            <person name="Ngo R."/>
            <person name="Nguyen L."/>
            <person name="Okwuonu G."/>
            <person name="Ongeri F."/>
            <person name="Patil S."/>
            <person name="Petrosino J."/>
            <person name="Pham C."/>
            <person name="Pham P."/>
            <person name="Pu L.-L."/>
            <person name="Puazo M."/>
            <person name="Raj R."/>
            <person name="Reid J."/>
            <person name="Rouhana J."/>
            <person name="Saada N."/>
            <person name="Shang Y."/>
            <person name="Simmons D."/>
            <person name="Thornton R."/>
            <person name="Warren J."/>
            <person name="Weissenberger G."/>
            <person name="Zhang J."/>
            <person name="Zhang L."/>
            <person name="Zhou C."/>
            <person name="Zhu D."/>
            <person name="Muzny D."/>
            <person name="Worley K."/>
            <person name="Gibbs R."/>
        </authorList>
    </citation>
    <scope>NUCLEOTIDE SEQUENCE [LARGE SCALE GENOMIC DNA]</scope>
    <source>
        <strain evidence="1 2">ATCC 33200</strain>
    </source>
</reference>
<sequence>MTLEARLISNSNAFFARQDKSPLVADEYEKQFKIAFNDNKKVVTDCHRERLGINSKILYQPRRVYHMEEFEDSQLRDLQEVEGIVLRDVHGERVAIGKGFPYENIFSFMVHYFNFYTVDDFAEKLGYKDGDEMFKYWFSKKTKLTEFNLINWCMASFDGIYAEDLADQYGQGWNHVYMK</sequence>
<accession>C2E6Z8</accession>
<dbReference type="PATRIC" id="fig|525330.7.peg.314"/>
<organism evidence="1 2">
    <name type="scientific">Lactobacillus johnsonii ATCC 33200</name>
    <dbReference type="NCBI Taxonomy" id="525330"/>
    <lineage>
        <taxon>Bacteria</taxon>
        <taxon>Bacillati</taxon>
        <taxon>Bacillota</taxon>
        <taxon>Bacilli</taxon>
        <taxon>Lactobacillales</taxon>
        <taxon>Lactobacillaceae</taxon>
        <taxon>Lactobacillus</taxon>
    </lineage>
</organism>
<name>C2E6Z8_LACJH</name>
<dbReference type="HOGENOM" id="CLU_1501671_0_0_9"/>